<protein>
    <recommendedName>
        <fullName evidence="5">General secretion pathway protein GspN</fullName>
    </recommendedName>
</protein>
<keyword evidence="2" id="KW-0812">Transmembrane</keyword>
<feature type="region of interest" description="Disordered" evidence="1">
    <location>
        <begin position="40"/>
        <end position="61"/>
    </location>
</feature>
<dbReference type="Proteomes" id="UP001160550">
    <property type="component" value="Unassembled WGS sequence"/>
</dbReference>
<dbReference type="RefSeq" id="WP_280941549.1">
    <property type="nucleotide sequence ID" value="NZ_JARYGX010000010.1"/>
</dbReference>
<evidence type="ECO:0008006" key="5">
    <source>
        <dbReference type="Google" id="ProtNLM"/>
    </source>
</evidence>
<dbReference type="EMBL" id="JARYGX010000010">
    <property type="protein sequence ID" value="MDH7452342.1"/>
    <property type="molecule type" value="Genomic_DNA"/>
</dbReference>
<keyword evidence="2" id="KW-1133">Transmembrane helix</keyword>
<feature type="region of interest" description="Disordered" evidence="1">
    <location>
        <begin position="164"/>
        <end position="215"/>
    </location>
</feature>
<proteinExistence type="predicted"/>
<reference evidence="3" key="2">
    <citation type="submission" date="2023-04" db="EMBL/GenBank/DDBJ databases">
        <authorList>
            <person name="Sun J.-Q."/>
        </authorList>
    </citation>
    <scope>NUCLEOTIDE SEQUENCE</scope>
    <source>
        <strain evidence="3">CC-YY355</strain>
    </source>
</reference>
<name>A0ABT6MP11_9GAMM</name>
<gene>
    <name evidence="3" type="ORF">QF205_04480</name>
</gene>
<evidence type="ECO:0000313" key="3">
    <source>
        <dbReference type="EMBL" id="MDH7452342.1"/>
    </source>
</evidence>
<keyword evidence="4" id="KW-1185">Reference proteome</keyword>
<sequence length="275" mass="29113">MRAEDVGARTWLCAGLAGWAVCVWILAMFGMGGSIDRLPDDPSLRQPLPEPAAPGQERLGPLAQYGDIAARPLFTDNRRPQAFVIDPMGEAEGPANDFDYVLSSVLRTPGLQMVILQPSEGGDPVRVKLGDAPGTAPGWVLQSVEARRAVFAGPEGERSLDLRVFDGSGGQAPTPSANAGRSGERATEAATLADADGMPGPRQRTGGGPAPSRQAIAEADAAMGETASAAAVDQAAQRQAAQEQVEMIRRRIEERRARLRQEDRARTGQPANENQ</sequence>
<organism evidence="3 4">
    <name type="scientific">Luteimonas composti</name>
    <dbReference type="NCBI Taxonomy" id="398257"/>
    <lineage>
        <taxon>Bacteria</taxon>
        <taxon>Pseudomonadati</taxon>
        <taxon>Pseudomonadota</taxon>
        <taxon>Gammaproteobacteria</taxon>
        <taxon>Lysobacterales</taxon>
        <taxon>Lysobacteraceae</taxon>
        <taxon>Luteimonas</taxon>
    </lineage>
</organism>
<comment type="caution">
    <text evidence="3">The sequence shown here is derived from an EMBL/GenBank/DDBJ whole genome shotgun (WGS) entry which is preliminary data.</text>
</comment>
<accession>A0ABT6MP11</accession>
<feature type="transmembrane region" description="Helical" evidence="2">
    <location>
        <begin position="12"/>
        <end position="35"/>
    </location>
</feature>
<reference evidence="3" key="1">
    <citation type="journal article" date="2007" name="Int. J. Syst. Evol. Microbiol.">
        <title>Luteimonas composti sp. nov., a moderately thermophilic bacterium isolated from food waste.</title>
        <authorList>
            <person name="Young C.C."/>
            <person name="Kampfer P."/>
            <person name="Chen W.M."/>
            <person name="Yen W.S."/>
            <person name="Arun A.B."/>
            <person name="Lai W.A."/>
            <person name="Shen F.T."/>
            <person name="Rekha P.D."/>
            <person name="Lin K.Y."/>
            <person name="Chou J.H."/>
        </authorList>
    </citation>
    <scope>NUCLEOTIDE SEQUENCE</scope>
    <source>
        <strain evidence="3">CC-YY355</strain>
    </source>
</reference>
<keyword evidence="2" id="KW-0472">Membrane</keyword>
<evidence type="ECO:0000256" key="2">
    <source>
        <dbReference type="SAM" id="Phobius"/>
    </source>
</evidence>
<evidence type="ECO:0000313" key="4">
    <source>
        <dbReference type="Proteomes" id="UP001160550"/>
    </source>
</evidence>
<evidence type="ECO:0000256" key="1">
    <source>
        <dbReference type="SAM" id="MobiDB-lite"/>
    </source>
</evidence>